<protein>
    <submittedName>
        <fullName evidence="1">Uncharacterized protein</fullName>
    </submittedName>
</protein>
<dbReference type="EMBL" id="FOJS01000023">
    <property type="protein sequence ID" value="SFA49989.1"/>
    <property type="molecule type" value="Genomic_DNA"/>
</dbReference>
<dbReference type="Proteomes" id="UP000198650">
    <property type="component" value="Unassembled WGS sequence"/>
</dbReference>
<reference evidence="2" key="1">
    <citation type="submission" date="2016-10" db="EMBL/GenBank/DDBJ databases">
        <authorList>
            <person name="Varghese N."/>
            <person name="Submissions S."/>
        </authorList>
    </citation>
    <scope>NUCLEOTIDE SEQUENCE [LARGE SCALE GENOMIC DNA]</scope>
    <source>
        <strain evidence="2">M1</strain>
    </source>
</reference>
<organism evidence="1 2">
    <name type="scientific">Parageobacillus thermantarcticus</name>
    <dbReference type="NCBI Taxonomy" id="186116"/>
    <lineage>
        <taxon>Bacteria</taxon>
        <taxon>Bacillati</taxon>
        <taxon>Bacillota</taxon>
        <taxon>Bacilli</taxon>
        <taxon>Bacillales</taxon>
        <taxon>Anoxybacillaceae</taxon>
        <taxon>Parageobacillus</taxon>
    </lineage>
</organism>
<gene>
    <name evidence="1" type="ORF">SAMN05192569_102347</name>
</gene>
<name>A0A1I0TE22_9BACL</name>
<keyword evidence="2" id="KW-1185">Reference proteome</keyword>
<accession>A0A1I0TE22</accession>
<dbReference type="RefSeq" id="WP_090949897.1">
    <property type="nucleotide sequence ID" value="NZ_FOJS01000023.1"/>
</dbReference>
<proteinExistence type="predicted"/>
<dbReference type="AlphaFoldDB" id="A0A1I0TE22"/>
<evidence type="ECO:0000313" key="2">
    <source>
        <dbReference type="Proteomes" id="UP000198650"/>
    </source>
</evidence>
<sequence>MMVNIYLADLIVSERKGLKRNKRTYRVFVKETRNPFSIRLKTIAPTNFTDSLRFLKSEEKHSHSLGEEIWFRTITCDSDAQLYFVFKSINQVYMFIVKLDLQKRKFEISLYEWNKLQQKYLRLRTNELLTIEKQLIYYILQSFYIFENKRISYLFMCPARKNYKRL</sequence>
<dbReference type="OrthoDB" id="2972265at2"/>
<evidence type="ECO:0000313" key="1">
    <source>
        <dbReference type="EMBL" id="SFA49989.1"/>
    </source>
</evidence>